<sequence length="75" mass="8372">MTQSPKSSPLGSNDSIFLELEWLHLLADEGPIAADFAGVLRGSRMWRLVHPRARRFPREAVAIVATTALFPRVML</sequence>
<evidence type="ECO:0000313" key="1">
    <source>
        <dbReference type="EMBL" id="MBM3275406.1"/>
    </source>
</evidence>
<dbReference type="Proteomes" id="UP000703893">
    <property type="component" value="Unassembled WGS sequence"/>
</dbReference>
<feature type="non-terminal residue" evidence="1">
    <location>
        <position position="75"/>
    </location>
</feature>
<proteinExistence type="predicted"/>
<accession>A0A938BLK8</accession>
<organism evidence="1 2">
    <name type="scientific">Candidatus Tanganyikabacteria bacterium</name>
    <dbReference type="NCBI Taxonomy" id="2961651"/>
    <lineage>
        <taxon>Bacteria</taxon>
        <taxon>Bacillati</taxon>
        <taxon>Candidatus Sericytochromatia</taxon>
        <taxon>Candidatus Tanganyikabacteria</taxon>
    </lineage>
</organism>
<gene>
    <name evidence="1" type="ORF">FJZ00_09645</name>
</gene>
<name>A0A938BLK8_9BACT</name>
<protein>
    <submittedName>
        <fullName evidence="1">Uncharacterized protein</fullName>
    </submittedName>
</protein>
<evidence type="ECO:0000313" key="2">
    <source>
        <dbReference type="Proteomes" id="UP000703893"/>
    </source>
</evidence>
<dbReference type="EMBL" id="VGJX01000561">
    <property type="protein sequence ID" value="MBM3275406.1"/>
    <property type="molecule type" value="Genomic_DNA"/>
</dbReference>
<comment type="caution">
    <text evidence="1">The sequence shown here is derived from an EMBL/GenBank/DDBJ whole genome shotgun (WGS) entry which is preliminary data.</text>
</comment>
<reference evidence="1 2" key="1">
    <citation type="submission" date="2019-03" db="EMBL/GenBank/DDBJ databases">
        <title>Lake Tanganyika Metagenome-Assembled Genomes (MAGs).</title>
        <authorList>
            <person name="Tran P."/>
        </authorList>
    </citation>
    <scope>NUCLEOTIDE SEQUENCE [LARGE SCALE GENOMIC DNA]</scope>
    <source>
        <strain evidence="1">K_DeepCast_65m_m2_236</strain>
    </source>
</reference>
<dbReference type="AlphaFoldDB" id="A0A938BLK8"/>